<proteinExistence type="predicted"/>
<protein>
    <submittedName>
        <fullName evidence="1">Uncharacterized protein</fullName>
    </submittedName>
</protein>
<gene>
    <name evidence="1" type="ORF">TR84729</name>
</gene>
<accession>A0A0V0J8U3</accession>
<evidence type="ECO:0000313" key="1">
    <source>
        <dbReference type="EMBL" id="JAP62101.1"/>
    </source>
</evidence>
<sequence>PTWTTRIVQNQTVTGAHVRADSRDPAFSMRMALGHYKGSATPDWHNLRVPIRLHTVAINSQTSLRSQLQIDETELCVYSFSPSSASCFPPCCWTPTAISGRESTWIFDVAGIRCIQASTRSSRTSVHNILFAYDCEFKSTQTNRCWAGNPLPPRTGNLHE</sequence>
<feature type="non-terminal residue" evidence="1">
    <location>
        <position position="1"/>
    </location>
</feature>
<reference evidence="1" key="1">
    <citation type="submission" date="2016-01" db="EMBL/GenBank/DDBJ databases">
        <title>Reference transcriptome for the parasite Schistocephalus solidus: insights into the molecular evolution of parasitism.</title>
        <authorList>
            <person name="Hebert F.O."/>
            <person name="Grambauer S."/>
            <person name="Barber I."/>
            <person name="Landry C.R."/>
            <person name="Aubin-Horth N."/>
        </authorList>
    </citation>
    <scope>NUCLEOTIDE SEQUENCE</scope>
</reference>
<dbReference type="EMBL" id="GEEE01001124">
    <property type="protein sequence ID" value="JAP62101.1"/>
    <property type="molecule type" value="Transcribed_RNA"/>
</dbReference>
<dbReference type="AlphaFoldDB" id="A0A0V0J8U3"/>
<name>A0A0V0J8U3_SCHSO</name>
<organism evidence="1">
    <name type="scientific">Schistocephalus solidus</name>
    <name type="common">Tapeworm</name>
    <dbReference type="NCBI Taxonomy" id="70667"/>
    <lineage>
        <taxon>Eukaryota</taxon>
        <taxon>Metazoa</taxon>
        <taxon>Spiralia</taxon>
        <taxon>Lophotrochozoa</taxon>
        <taxon>Platyhelminthes</taxon>
        <taxon>Cestoda</taxon>
        <taxon>Eucestoda</taxon>
        <taxon>Diphyllobothriidea</taxon>
        <taxon>Diphyllobothriidae</taxon>
        <taxon>Schistocephalus</taxon>
    </lineage>
</organism>